<dbReference type="Proteomes" id="UP000439994">
    <property type="component" value="Unassembled WGS sequence"/>
</dbReference>
<name>A0A6N8FDY5_9GAMM</name>
<evidence type="ECO:0000313" key="2">
    <source>
        <dbReference type="EMBL" id="MUH72561.1"/>
    </source>
</evidence>
<keyword evidence="1" id="KW-0812">Transmembrane</keyword>
<protein>
    <submittedName>
        <fullName evidence="2">Uncharacterized protein</fullName>
    </submittedName>
</protein>
<feature type="transmembrane region" description="Helical" evidence="1">
    <location>
        <begin position="27"/>
        <end position="50"/>
    </location>
</feature>
<comment type="caution">
    <text evidence="2">The sequence shown here is derived from an EMBL/GenBank/DDBJ whole genome shotgun (WGS) entry which is preliminary data.</text>
</comment>
<proteinExistence type="predicted"/>
<accession>A0A6N8FDY5</accession>
<feature type="transmembrane region" description="Helical" evidence="1">
    <location>
        <begin position="70"/>
        <end position="86"/>
    </location>
</feature>
<keyword evidence="1" id="KW-0472">Membrane</keyword>
<keyword evidence="1" id="KW-1133">Transmembrane helix</keyword>
<evidence type="ECO:0000313" key="3">
    <source>
        <dbReference type="Proteomes" id="UP000439994"/>
    </source>
</evidence>
<dbReference type="EMBL" id="WOCD01000003">
    <property type="protein sequence ID" value="MUH72561.1"/>
    <property type="molecule type" value="Genomic_DNA"/>
</dbReference>
<reference evidence="2 3" key="1">
    <citation type="submission" date="2019-11" db="EMBL/GenBank/DDBJ databases">
        <title>P. haliotis isolates from Z. marina roots.</title>
        <authorList>
            <person name="Cohen M."/>
            <person name="Jospin G."/>
            <person name="Eisen J.A."/>
            <person name="Coil D.A."/>
        </authorList>
    </citation>
    <scope>NUCLEOTIDE SEQUENCE [LARGE SCALE GENOMIC DNA]</scope>
    <source>
        <strain evidence="2 3">UCD-MCMsp1aY</strain>
    </source>
</reference>
<dbReference type="AlphaFoldDB" id="A0A6N8FDY5"/>
<evidence type="ECO:0000256" key="1">
    <source>
        <dbReference type="SAM" id="Phobius"/>
    </source>
</evidence>
<dbReference type="RefSeq" id="WP_155695728.1">
    <property type="nucleotide sequence ID" value="NZ_WOCD01000003.1"/>
</dbReference>
<keyword evidence="3" id="KW-1185">Reference proteome</keyword>
<organism evidence="2 3">
    <name type="scientific">Psychrosphaera haliotis</name>
    <dbReference type="NCBI Taxonomy" id="555083"/>
    <lineage>
        <taxon>Bacteria</taxon>
        <taxon>Pseudomonadati</taxon>
        <taxon>Pseudomonadota</taxon>
        <taxon>Gammaproteobacteria</taxon>
        <taxon>Alteromonadales</taxon>
        <taxon>Pseudoalteromonadaceae</taxon>
        <taxon>Psychrosphaera</taxon>
    </lineage>
</organism>
<gene>
    <name evidence="2" type="ORF">GNP35_08685</name>
</gene>
<sequence length="126" mass="14972">MTERSDFPQQYNNQFDLIVRPPSRWRWAYWLLFLLVFNPSLLVLAIILLIEHRYSYYSLSHSYSISEVNLNPLFGGIIGPVALVLLEEQESHAGKLMWVFKDQVGLKQWRQLSRMLNMPLQYKAER</sequence>